<evidence type="ECO:0000313" key="2">
    <source>
        <dbReference type="EMBL" id="KIL40207.1"/>
    </source>
</evidence>
<feature type="domain" description="Alanine dehydrogenase/pyridine nucleotide transhydrogenase NAD(H)-binding" evidence="1">
    <location>
        <begin position="1"/>
        <end position="52"/>
    </location>
</feature>
<dbReference type="Pfam" id="PF01262">
    <property type="entry name" value="AlaDh_PNT_C"/>
    <property type="match status" value="1"/>
</dbReference>
<dbReference type="PANTHER" id="PTHR42795:SF1">
    <property type="entry name" value="ALANINE DEHYDROGENASE"/>
    <property type="match status" value="1"/>
</dbReference>
<dbReference type="PANTHER" id="PTHR42795">
    <property type="entry name" value="ALANINE DEHYDROGENASE"/>
    <property type="match status" value="1"/>
</dbReference>
<sequence length="62" mass="6343">MPGAVARTSTLVLANVTTSYGLQLAGKRYCKAAMDNSALAKGINVIDGKVTYIGAAEAHGCE</sequence>
<accession>A0ABR5AH33</accession>
<comment type="caution">
    <text evidence="2">The sequence shown here is derived from an EMBL/GenBank/DDBJ whole genome shotgun (WGS) entry which is preliminary data.</text>
</comment>
<protein>
    <recommendedName>
        <fullName evidence="1">Alanine dehydrogenase/pyridine nucleotide transhydrogenase NAD(H)-binding domain-containing protein</fullName>
    </recommendedName>
</protein>
<dbReference type="EMBL" id="JXAK01000025">
    <property type="protein sequence ID" value="KIL40207.1"/>
    <property type="molecule type" value="Genomic_DNA"/>
</dbReference>
<gene>
    <name evidence="2" type="ORF">SD70_15455</name>
</gene>
<organism evidence="2 3">
    <name type="scientific">Gordoniibacillus kamchatkensis</name>
    <dbReference type="NCBI Taxonomy" id="1590651"/>
    <lineage>
        <taxon>Bacteria</taxon>
        <taxon>Bacillati</taxon>
        <taxon>Bacillota</taxon>
        <taxon>Bacilli</taxon>
        <taxon>Bacillales</taxon>
        <taxon>Paenibacillaceae</taxon>
        <taxon>Gordoniibacillus</taxon>
    </lineage>
</organism>
<proteinExistence type="predicted"/>
<evidence type="ECO:0000313" key="3">
    <source>
        <dbReference type="Proteomes" id="UP000031967"/>
    </source>
</evidence>
<dbReference type="Gene3D" id="3.40.50.720">
    <property type="entry name" value="NAD(P)-binding Rossmann-like Domain"/>
    <property type="match status" value="1"/>
</dbReference>
<dbReference type="Proteomes" id="UP000031967">
    <property type="component" value="Unassembled WGS sequence"/>
</dbReference>
<name>A0ABR5AH33_9BACL</name>
<dbReference type="SUPFAM" id="SSF52283">
    <property type="entry name" value="Formate/glycerate dehydrogenase catalytic domain-like"/>
    <property type="match status" value="1"/>
</dbReference>
<keyword evidence="3" id="KW-1185">Reference proteome</keyword>
<evidence type="ECO:0000259" key="1">
    <source>
        <dbReference type="Pfam" id="PF01262"/>
    </source>
</evidence>
<reference evidence="2 3" key="1">
    <citation type="submission" date="2014-12" db="EMBL/GenBank/DDBJ databases">
        <title>Draft genome sequence of Paenibacillus kamchatkensis strain B-2647.</title>
        <authorList>
            <person name="Karlyshev A.V."/>
            <person name="Kudryashova E.B."/>
        </authorList>
    </citation>
    <scope>NUCLEOTIDE SEQUENCE [LARGE SCALE GENOMIC DNA]</scope>
    <source>
        <strain evidence="2 3">VKM B-2647</strain>
    </source>
</reference>
<dbReference type="InterPro" id="IPR007698">
    <property type="entry name" value="AlaDH/PNT_NAD(H)-bd"/>
</dbReference>